<gene>
    <name evidence="8" type="ORF">G3I59_08570</name>
</gene>
<feature type="domain" description="Erythromycin biosynthesis protein CIII-like N-terminal" evidence="7">
    <location>
        <begin position="22"/>
        <end position="250"/>
    </location>
</feature>
<dbReference type="PANTHER" id="PTHR48050:SF13">
    <property type="entry name" value="STEROL 3-BETA-GLUCOSYLTRANSFERASE UGT80A2"/>
    <property type="match status" value="1"/>
</dbReference>
<keyword evidence="9" id="KW-1185">Reference proteome</keyword>
<dbReference type="SUPFAM" id="SSF53756">
    <property type="entry name" value="UDP-Glycosyltransferase/glycogen phosphorylase"/>
    <property type="match status" value="1"/>
</dbReference>
<dbReference type="Pfam" id="PF21036">
    <property type="entry name" value="EryCIII-like_N"/>
    <property type="match status" value="1"/>
</dbReference>
<dbReference type="Proteomes" id="UP000470404">
    <property type="component" value="Unassembled WGS sequence"/>
</dbReference>
<reference evidence="8 9" key="1">
    <citation type="submission" date="2020-01" db="EMBL/GenBank/DDBJ databases">
        <title>Insect and environment-associated Actinomycetes.</title>
        <authorList>
            <person name="Currrie C."/>
            <person name="Chevrette M."/>
            <person name="Carlson C."/>
            <person name="Stubbendieck R."/>
            <person name="Wendt-Pienkowski E."/>
        </authorList>
    </citation>
    <scope>NUCLEOTIDE SEQUENCE [LARGE SCALE GENOMIC DNA]</scope>
    <source>
        <strain evidence="8 9">SID8386</strain>
    </source>
</reference>
<protein>
    <submittedName>
        <fullName evidence="8">Activator-dependent family glycosyltransferase</fullName>
    </submittedName>
</protein>
<feature type="region of interest" description="Disordered" evidence="5">
    <location>
        <begin position="65"/>
        <end position="87"/>
    </location>
</feature>
<dbReference type="InterPro" id="IPR050426">
    <property type="entry name" value="Glycosyltransferase_28"/>
</dbReference>
<proteinExistence type="inferred from homology"/>
<dbReference type="InterPro" id="IPR048284">
    <property type="entry name" value="EryCIII-like_N"/>
</dbReference>
<dbReference type="EMBL" id="JAAGNC010000058">
    <property type="protein sequence ID" value="NEC55649.1"/>
    <property type="molecule type" value="Genomic_DNA"/>
</dbReference>
<keyword evidence="2" id="KW-0328">Glycosyltransferase</keyword>
<organism evidence="8 9">
    <name type="scientific">Amycolatopsis rubida</name>
    <dbReference type="NCBI Taxonomy" id="112413"/>
    <lineage>
        <taxon>Bacteria</taxon>
        <taxon>Bacillati</taxon>
        <taxon>Actinomycetota</taxon>
        <taxon>Actinomycetes</taxon>
        <taxon>Pseudonocardiales</taxon>
        <taxon>Pseudonocardiaceae</taxon>
        <taxon>Amycolatopsis</taxon>
    </lineage>
</organism>
<evidence type="ECO:0000256" key="1">
    <source>
        <dbReference type="ARBA" id="ARBA00006962"/>
    </source>
</evidence>
<dbReference type="InterPro" id="IPR010610">
    <property type="entry name" value="EryCIII-like_C"/>
</dbReference>
<evidence type="ECO:0000256" key="4">
    <source>
        <dbReference type="ARBA" id="ARBA00023194"/>
    </source>
</evidence>
<evidence type="ECO:0000256" key="5">
    <source>
        <dbReference type="SAM" id="MobiDB-lite"/>
    </source>
</evidence>
<evidence type="ECO:0000259" key="7">
    <source>
        <dbReference type="Pfam" id="PF21036"/>
    </source>
</evidence>
<dbReference type="Pfam" id="PF06722">
    <property type="entry name" value="EryCIII-like_C"/>
    <property type="match status" value="1"/>
</dbReference>
<dbReference type="NCBIfam" id="TIGR04516">
    <property type="entry name" value="glycosyl_450act"/>
    <property type="match status" value="1"/>
</dbReference>
<comment type="similarity">
    <text evidence="1">Belongs to the glycosyltransferase 28 family.</text>
</comment>
<name>A0ABX0BMC3_9PSEU</name>
<evidence type="ECO:0000313" key="8">
    <source>
        <dbReference type="EMBL" id="NEC55649.1"/>
    </source>
</evidence>
<dbReference type="InterPro" id="IPR002213">
    <property type="entry name" value="UDP_glucos_trans"/>
</dbReference>
<comment type="caution">
    <text evidence="8">The sequence shown here is derived from an EMBL/GenBank/DDBJ whole genome shotgun (WGS) entry which is preliminary data.</text>
</comment>
<evidence type="ECO:0000256" key="2">
    <source>
        <dbReference type="ARBA" id="ARBA00022676"/>
    </source>
</evidence>
<sequence length="423" mass="45177">MRVLFLTVANRSHLHIATPFAWALRTAGHEVLVAAQPDLAETIGATGLTGLPAGDLVEVIGGMNEAEPVPAAPPPGAPGSNPVQDQYAEDDPAAEFETLVARLYPLMCPDSLFEDLIGFARTWRPDLVVWDMLTYAGPVVAQACGAAHARLVLATDGVAQVRSAFLAGRRGSGRDPMRDWLGPKLARHGGEFSEETVLGQWTLDLMPAWTWHAPGVNYLPVRHVPFNGPAMVPDWLREPPDRPRVCLTLGNSHREAGRAEASPGDLLAAVAGLDIEVVATLTAEQAGPAALPGNVRAVDFVPLNFLLPSCSAIVHHGGAGTFASAVEHGVPQLITPSCWWTEKWYGPVAMANGLEKRGAGIYVGDSDTITPDALRGALVRLLDDRSYQANAARLREEALAVPTPNDIVPELERLTAAHRKEIP</sequence>
<dbReference type="RefSeq" id="WP_067593334.1">
    <property type="nucleotide sequence ID" value="NZ_JAAGNC010000058.1"/>
</dbReference>
<evidence type="ECO:0000259" key="6">
    <source>
        <dbReference type="Pfam" id="PF06722"/>
    </source>
</evidence>
<keyword evidence="4" id="KW-0045">Antibiotic biosynthesis</keyword>
<feature type="domain" description="Erythromycin biosynthesis protein CIII-like C-terminal" evidence="6">
    <location>
        <begin position="266"/>
        <end position="414"/>
    </location>
</feature>
<dbReference type="PANTHER" id="PTHR48050">
    <property type="entry name" value="STEROL 3-BETA-GLUCOSYLTRANSFERASE"/>
    <property type="match status" value="1"/>
</dbReference>
<dbReference type="InterPro" id="IPR030953">
    <property type="entry name" value="Glycosyl_450act"/>
</dbReference>
<dbReference type="Gene3D" id="3.40.50.2000">
    <property type="entry name" value="Glycogen Phosphorylase B"/>
    <property type="match status" value="2"/>
</dbReference>
<keyword evidence="3" id="KW-0808">Transferase</keyword>
<dbReference type="CDD" id="cd03784">
    <property type="entry name" value="GT1_Gtf-like"/>
    <property type="match status" value="1"/>
</dbReference>
<evidence type="ECO:0000256" key="3">
    <source>
        <dbReference type="ARBA" id="ARBA00022679"/>
    </source>
</evidence>
<accession>A0ABX0BMC3</accession>
<evidence type="ECO:0000313" key="9">
    <source>
        <dbReference type="Proteomes" id="UP000470404"/>
    </source>
</evidence>